<name>A0A1I1W564_9BURK</name>
<reference evidence="3" key="1">
    <citation type="submission" date="2016-10" db="EMBL/GenBank/DDBJ databases">
        <authorList>
            <person name="Varghese N."/>
            <person name="Submissions S."/>
        </authorList>
    </citation>
    <scope>NUCLEOTIDE SEQUENCE [LARGE SCALE GENOMIC DNA]</scope>
    <source>
        <strain evidence="3">CGMCC 1.12041</strain>
    </source>
</reference>
<dbReference type="OrthoDB" id="8745433at2"/>
<feature type="transmembrane region" description="Helical" evidence="1">
    <location>
        <begin position="166"/>
        <end position="185"/>
    </location>
</feature>
<evidence type="ECO:0000256" key="1">
    <source>
        <dbReference type="SAM" id="Phobius"/>
    </source>
</evidence>
<dbReference type="EMBL" id="FOLD01000045">
    <property type="protein sequence ID" value="SFD90139.1"/>
    <property type="molecule type" value="Genomic_DNA"/>
</dbReference>
<keyword evidence="1" id="KW-0812">Transmembrane</keyword>
<dbReference type="AlphaFoldDB" id="A0A1I1W564"/>
<gene>
    <name evidence="2" type="ORF">SAMN05216204_1454</name>
</gene>
<keyword evidence="1" id="KW-0472">Membrane</keyword>
<sequence length="307" mass="34114">MHLVPNIASAAAELRRTSWLQLAGYAWIGFFVVFLVKLAAPAGMGPALRACGLVLPLLLLAAKDLAHAPDALRRLQGADNWRGRITALLPPELLGMLRIERLMWRGFLRWLRRRPAATAPEGTALTYLRRGAYGSAIGVVMVALFLELPINILLVNLMIDEPTARLAIHVACGAGALYSFVWVLADRWHVGDASHVLAGEMLHLRVGVRSQGAVPLSAIERCEAVTEAPERWSRRHGIHRADTLLVTPFDKPNCVLFLKPDATVTLLHWQVQRQAPRYLLLYLDRPERLASHVNFGVRSDNQTQPRP</sequence>
<accession>A0A1I1W564</accession>
<proteinExistence type="predicted"/>
<keyword evidence="1" id="KW-1133">Transmembrane helix</keyword>
<protein>
    <submittedName>
        <fullName evidence="2">Uncharacterized protein</fullName>
    </submittedName>
</protein>
<evidence type="ECO:0000313" key="2">
    <source>
        <dbReference type="EMBL" id="SFD90139.1"/>
    </source>
</evidence>
<feature type="transmembrane region" description="Helical" evidence="1">
    <location>
        <begin position="22"/>
        <end position="40"/>
    </location>
</feature>
<keyword evidence="3" id="KW-1185">Reference proteome</keyword>
<feature type="transmembrane region" description="Helical" evidence="1">
    <location>
        <begin position="132"/>
        <end position="154"/>
    </location>
</feature>
<dbReference type="RefSeq" id="WP_091877184.1">
    <property type="nucleotide sequence ID" value="NZ_FOLD01000045.1"/>
</dbReference>
<organism evidence="2 3">
    <name type="scientific">Massilia yuzhufengensis</name>
    <dbReference type="NCBI Taxonomy" id="1164594"/>
    <lineage>
        <taxon>Bacteria</taxon>
        <taxon>Pseudomonadati</taxon>
        <taxon>Pseudomonadota</taxon>
        <taxon>Betaproteobacteria</taxon>
        <taxon>Burkholderiales</taxon>
        <taxon>Oxalobacteraceae</taxon>
        <taxon>Telluria group</taxon>
        <taxon>Massilia</taxon>
    </lineage>
</organism>
<evidence type="ECO:0000313" key="3">
    <source>
        <dbReference type="Proteomes" id="UP000198639"/>
    </source>
</evidence>
<dbReference type="Proteomes" id="UP000198639">
    <property type="component" value="Unassembled WGS sequence"/>
</dbReference>